<evidence type="ECO:0000259" key="1">
    <source>
        <dbReference type="PROSITE" id="PS51340"/>
    </source>
</evidence>
<dbReference type="AlphaFoldDB" id="A0A512CF60"/>
<dbReference type="PANTHER" id="PTHR14237:SF19">
    <property type="entry name" value="MITOCHONDRIAL AMIDOXIME REDUCING COMPONENT 1"/>
    <property type="match status" value="1"/>
</dbReference>
<dbReference type="GO" id="GO:0030151">
    <property type="term" value="F:molybdenum ion binding"/>
    <property type="evidence" value="ECO:0007669"/>
    <property type="project" value="InterPro"/>
</dbReference>
<dbReference type="EMBL" id="BJYV01000016">
    <property type="protein sequence ID" value="GEO22710.1"/>
    <property type="molecule type" value="Genomic_DNA"/>
</dbReference>
<dbReference type="Proteomes" id="UP000321301">
    <property type="component" value="Unassembled WGS sequence"/>
</dbReference>
<dbReference type="InterPro" id="IPR005302">
    <property type="entry name" value="MoCF_Sase_C"/>
</dbReference>
<organism evidence="2 3">
    <name type="scientific">Cyclobacterium qasimii</name>
    <dbReference type="NCBI Taxonomy" id="1350429"/>
    <lineage>
        <taxon>Bacteria</taxon>
        <taxon>Pseudomonadati</taxon>
        <taxon>Bacteroidota</taxon>
        <taxon>Cytophagia</taxon>
        <taxon>Cytophagales</taxon>
        <taxon>Cyclobacteriaceae</taxon>
        <taxon>Cyclobacterium</taxon>
    </lineage>
</organism>
<dbReference type="Pfam" id="PF03476">
    <property type="entry name" value="MOSC_N"/>
    <property type="match status" value="1"/>
</dbReference>
<dbReference type="GO" id="GO:0003824">
    <property type="term" value="F:catalytic activity"/>
    <property type="evidence" value="ECO:0007669"/>
    <property type="project" value="InterPro"/>
</dbReference>
<dbReference type="PROSITE" id="PS51340">
    <property type="entry name" value="MOSC"/>
    <property type="match status" value="1"/>
</dbReference>
<comment type="caution">
    <text evidence="2">The sequence shown here is derived from an EMBL/GenBank/DDBJ whole genome shotgun (WGS) entry which is preliminary data.</text>
</comment>
<dbReference type="InterPro" id="IPR005303">
    <property type="entry name" value="MOCOS_middle"/>
</dbReference>
<proteinExistence type="predicted"/>
<dbReference type="GO" id="GO:0030170">
    <property type="term" value="F:pyridoxal phosphate binding"/>
    <property type="evidence" value="ECO:0007669"/>
    <property type="project" value="InterPro"/>
</dbReference>
<dbReference type="Pfam" id="PF03473">
    <property type="entry name" value="MOSC"/>
    <property type="match status" value="1"/>
</dbReference>
<evidence type="ECO:0000313" key="2">
    <source>
        <dbReference type="EMBL" id="GEO22710.1"/>
    </source>
</evidence>
<sequence length="264" mass="29918">MKVSQINIYPIKSLGGINLIDANVEISGFQYDRNWMLVDQNGKFLTQRSLPEMALLQVELQEKGLLVYHQLNPEDRIEIPFLENTGEKIEGTVWDDSVKTLHVSSKIDKWFSAKLKTNCQLVKMDLDNKRYIEGKYKVNNEHVSFADSMPFLIIGQSSLDDLNSKLEVPIPMARFRPNIVFTGALPFAEDDWDNIQIGQVRFKVTKPCARCTMITIDQKTGEKGKEPLTTLSQYRKVDGKILFGQNLIALDKGGIAVGNIIKLI</sequence>
<dbReference type="PANTHER" id="PTHR14237">
    <property type="entry name" value="MOLYBDOPTERIN COFACTOR SULFURASE MOSC"/>
    <property type="match status" value="1"/>
</dbReference>
<accession>A0A512CF60</accession>
<feature type="domain" description="MOSC" evidence="1">
    <location>
        <begin position="119"/>
        <end position="264"/>
    </location>
</feature>
<name>A0A512CF60_9BACT</name>
<reference evidence="2 3" key="1">
    <citation type="submission" date="2019-07" db="EMBL/GenBank/DDBJ databases">
        <title>Whole genome shotgun sequence of Cyclobacterium qasimii NBRC 106168.</title>
        <authorList>
            <person name="Hosoyama A."/>
            <person name="Uohara A."/>
            <person name="Ohji S."/>
            <person name="Ichikawa N."/>
        </authorList>
    </citation>
    <scope>NUCLEOTIDE SEQUENCE [LARGE SCALE GENOMIC DNA]</scope>
    <source>
        <strain evidence="2 3">NBRC 106168</strain>
    </source>
</reference>
<dbReference type="SUPFAM" id="SSF141673">
    <property type="entry name" value="MOSC N-terminal domain-like"/>
    <property type="match status" value="1"/>
</dbReference>
<protein>
    <submittedName>
        <fullName evidence="2">MOSC domain-containing protein</fullName>
    </submittedName>
</protein>
<evidence type="ECO:0000313" key="3">
    <source>
        <dbReference type="Proteomes" id="UP000321301"/>
    </source>
</evidence>
<dbReference type="InterPro" id="IPR011037">
    <property type="entry name" value="Pyrv_Knase-like_insert_dom_sf"/>
</dbReference>
<keyword evidence="3" id="KW-1185">Reference proteome</keyword>
<dbReference type="RefSeq" id="WP_020888583.1">
    <property type="nucleotide sequence ID" value="NZ_BJYV01000016.1"/>
</dbReference>
<dbReference type="SUPFAM" id="SSF50800">
    <property type="entry name" value="PK beta-barrel domain-like"/>
    <property type="match status" value="1"/>
</dbReference>
<gene>
    <name evidence="2" type="ORF">CQA01_32440</name>
</gene>